<sequence>MQQVHIGLGHDGFEPVAPREARDTIYAREQGMLEAGLLGRCPAHVWPHASYTAACPRPVLVTKHHQQQLDDLHEALTLAIADIVQRWWTDGDARFPQRMPLDKREEELLQWLETQVSCGKLDKFPACQGSWRPDFLVEDNPDSSDAMENFRITEINARFCFNGFMHQAYGQQALGDLVSGAATLADATDAEKIINGLFGLFQRDLPLHLLKGEEAGIDIHMFIDSVRRRLGVTPRLISPADLRLLPGPQSKGGLRLCCIVNDGRALGNSPIFITNDGEVVEEVYQVGLELHQRELLALDPEMLRQISLRCFNDMRTILLVHDKRMLGIVKQELQPLVARKVLTQTQAKILDRGIAHTILPASQELDQLLQASKRCPELKDEYILKPIRGGKGAGIVFGDEVGSGEWQAALERLRCPGEVSAATCVVQHLIVPRRYHVVLKASGDMVQWPLVGTYHVVGGKFLGLGTWRSSGGRVCAVSTGGSWLCSVIERE</sequence>
<dbReference type="OrthoDB" id="2117718at2759"/>
<evidence type="ECO:0000313" key="2">
    <source>
        <dbReference type="Proteomes" id="UP000738349"/>
    </source>
</evidence>
<dbReference type="EMBL" id="JAGMUV010000020">
    <property type="protein sequence ID" value="KAH7125922.1"/>
    <property type="molecule type" value="Genomic_DNA"/>
</dbReference>
<accession>A0A9P9DVU1</accession>
<gene>
    <name evidence="1" type="ORF">EDB81DRAFT_663481</name>
</gene>
<protein>
    <submittedName>
        <fullName evidence="1">Uncharacterized protein</fullName>
    </submittedName>
</protein>
<keyword evidence="2" id="KW-1185">Reference proteome</keyword>
<dbReference type="Proteomes" id="UP000738349">
    <property type="component" value="Unassembled WGS sequence"/>
</dbReference>
<name>A0A9P9DVU1_9HYPO</name>
<reference evidence="1" key="1">
    <citation type="journal article" date="2021" name="Nat. Commun.">
        <title>Genetic determinants of endophytism in the Arabidopsis root mycobiome.</title>
        <authorList>
            <person name="Mesny F."/>
            <person name="Miyauchi S."/>
            <person name="Thiergart T."/>
            <person name="Pickel B."/>
            <person name="Atanasova L."/>
            <person name="Karlsson M."/>
            <person name="Huettel B."/>
            <person name="Barry K.W."/>
            <person name="Haridas S."/>
            <person name="Chen C."/>
            <person name="Bauer D."/>
            <person name="Andreopoulos W."/>
            <person name="Pangilinan J."/>
            <person name="LaButti K."/>
            <person name="Riley R."/>
            <person name="Lipzen A."/>
            <person name="Clum A."/>
            <person name="Drula E."/>
            <person name="Henrissat B."/>
            <person name="Kohler A."/>
            <person name="Grigoriev I.V."/>
            <person name="Martin F.M."/>
            <person name="Hacquard S."/>
        </authorList>
    </citation>
    <scope>NUCLEOTIDE SEQUENCE</scope>
    <source>
        <strain evidence="1">MPI-CAGE-AT-0147</strain>
    </source>
</reference>
<proteinExistence type="predicted"/>
<dbReference type="SUPFAM" id="SSF56059">
    <property type="entry name" value="Glutathione synthetase ATP-binding domain-like"/>
    <property type="match status" value="1"/>
</dbReference>
<comment type="caution">
    <text evidence="1">The sequence shown here is derived from an EMBL/GenBank/DDBJ whole genome shotgun (WGS) entry which is preliminary data.</text>
</comment>
<dbReference type="AlphaFoldDB" id="A0A9P9DVU1"/>
<organism evidence="1 2">
    <name type="scientific">Dactylonectria macrodidyma</name>
    <dbReference type="NCBI Taxonomy" id="307937"/>
    <lineage>
        <taxon>Eukaryota</taxon>
        <taxon>Fungi</taxon>
        <taxon>Dikarya</taxon>
        <taxon>Ascomycota</taxon>
        <taxon>Pezizomycotina</taxon>
        <taxon>Sordariomycetes</taxon>
        <taxon>Hypocreomycetidae</taxon>
        <taxon>Hypocreales</taxon>
        <taxon>Nectriaceae</taxon>
        <taxon>Dactylonectria</taxon>
    </lineage>
</organism>
<evidence type="ECO:0000313" key="1">
    <source>
        <dbReference type="EMBL" id="KAH7125922.1"/>
    </source>
</evidence>